<protein>
    <submittedName>
        <fullName evidence="5">Bromodomain-containing protein-like isoform X2</fullName>
    </submittedName>
</protein>
<dbReference type="SUPFAM" id="SSF47370">
    <property type="entry name" value="Bromodomain"/>
    <property type="match status" value="1"/>
</dbReference>
<feature type="domain" description="Bromo" evidence="4">
    <location>
        <begin position="200"/>
        <end position="270"/>
    </location>
</feature>
<keyword evidence="6" id="KW-1185">Reference proteome</keyword>
<dbReference type="PANTHER" id="PTHR22881:SF27">
    <property type="entry name" value="BROMODOMAIN CONTAINING 7_9"/>
    <property type="match status" value="1"/>
</dbReference>
<dbReference type="Pfam" id="PF00439">
    <property type="entry name" value="Bromodomain"/>
    <property type="match status" value="1"/>
</dbReference>
<dbReference type="Gene3D" id="1.20.920.10">
    <property type="entry name" value="Bromodomain-like"/>
    <property type="match status" value="1"/>
</dbReference>
<dbReference type="InterPro" id="IPR001487">
    <property type="entry name" value="Bromodomain"/>
</dbReference>
<evidence type="ECO:0000259" key="4">
    <source>
        <dbReference type="PROSITE" id="PS50014"/>
    </source>
</evidence>
<sequence length="733" mass="81172">MHPPLPKRRGSEKIIIPDAQRERREREREREGVPMKKKKGRPSLLDLQKRSLRLQKQQQQQNAARNPNPNPKSRSRSPNPYLKFPNPSAPARRTARRGANPDDDDDEERDAGGGKRKEKKLDLVLQEEEEEGGGSDSEEEGSAKRRKKKRKIDSLETGGQKSSSKATDARGEEEPSDSGPTATTPLPDKKLLEFILDRLQKKDTYGVFSEPVGKDELPDYHDIIEHPMDFGTVRTKLSGGAYACLEQFESDVFLISSNAMRYNAQDTIYYRQARSIQELAKKDFESLRQESDNETEPQTVRRGRPPVKDTIKRMLGKPADRTICDVSSNATLANSRDDTRSNPTNDLLRKRSSFDKLNMVDSSTRVSHTLRYNQTHRSNGDQKSECLGSSLKGISMRNWKKQSVSDENRRDTYNQALLPISQQKQSILSVFDSERELLVPVGFHGDHSYARSLARFAANLGPVGWEVAARKIQRALPPGTKFGRGWVGDSEAPPSQSQLFSASPHLSTQVKLLLCSTPSAANKLAEIHEPSPNDSAPPLSASDSAAPTPSRSSDSMEGAEACKIVNTEGKFGHVESGAEPTTPLQFCKNSSLQPSMNGFNSGFGVNLQSQAGKNATLTGPPEEMMAHARVLNMVCRNGNSFVNHHQSPLKQVAVQEKMRLAVGNQTNSGNTTLHPNNQSEGQLRALSRNSRPGSIPPDLNVDFQSPGSPVSGMLLEPQRQQQQQKQPDLALQL</sequence>
<feature type="compositionally biased region" description="Polar residues" evidence="3">
    <location>
        <begin position="365"/>
        <end position="377"/>
    </location>
</feature>
<feature type="region of interest" description="Disordered" evidence="3">
    <location>
        <begin position="1"/>
        <end position="188"/>
    </location>
</feature>
<feature type="region of interest" description="Disordered" evidence="3">
    <location>
        <begin position="527"/>
        <end position="559"/>
    </location>
</feature>
<evidence type="ECO:0000313" key="6">
    <source>
        <dbReference type="Proteomes" id="UP001140949"/>
    </source>
</evidence>
<evidence type="ECO:0000256" key="2">
    <source>
        <dbReference type="PROSITE-ProRule" id="PRU00035"/>
    </source>
</evidence>
<feature type="region of interest" description="Disordered" evidence="3">
    <location>
        <begin position="664"/>
        <end position="733"/>
    </location>
</feature>
<dbReference type="PRINTS" id="PR00503">
    <property type="entry name" value="BROMODOMAIN"/>
</dbReference>
<dbReference type="PANTHER" id="PTHR22881">
    <property type="entry name" value="BROMODOMAIN CONTAINING PROTEIN"/>
    <property type="match status" value="1"/>
</dbReference>
<dbReference type="SMART" id="SM00297">
    <property type="entry name" value="BROMO"/>
    <property type="match status" value="1"/>
</dbReference>
<evidence type="ECO:0000256" key="3">
    <source>
        <dbReference type="SAM" id="MobiDB-lite"/>
    </source>
</evidence>
<dbReference type="InterPro" id="IPR051831">
    <property type="entry name" value="Bromodomain_contain_prot"/>
</dbReference>
<feature type="region of interest" description="Disordered" evidence="3">
    <location>
        <begin position="286"/>
        <end position="309"/>
    </location>
</feature>
<reference evidence="5" key="1">
    <citation type="journal article" date="2023" name="GigaByte">
        <title>Genome assembly of the bearded iris, Iris pallida Lam.</title>
        <authorList>
            <person name="Bruccoleri R.E."/>
            <person name="Oakeley E.J."/>
            <person name="Faust A.M.E."/>
            <person name="Altorfer M."/>
            <person name="Dessus-Babus S."/>
            <person name="Burckhardt D."/>
            <person name="Oertli M."/>
            <person name="Naumann U."/>
            <person name="Petersen F."/>
            <person name="Wong J."/>
        </authorList>
    </citation>
    <scope>NUCLEOTIDE SEQUENCE</scope>
    <source>
        <strain evidence="5">GSM-AAB239-AS_SAM_17_03QT</strain>
    </source>
</reference>
<dbReference type="InterPro" id="IPR018359">
    <property type="entry name" value="Bromodomain_CS"/>
</dbReference>
<proteinExistence type="predicted"/>
<dbReference type="PROSITE" id="PS50014">
    <property type="entry name" value="BROMODOMAIN_2"/>
    <property type="match status" value="1"/>
</dbReference>
<dbReference type="Proteomes" id="UP001140949">
    <property type="component" value="Unassembled WGS sequence"/>
</dbReference>
<dbReference type="PROSITE" id="PS00633">
    <property type="entry name" value="BROMODOMAIN_1"/>
    <property type="match status" value="1"/>
</dbReference>
<feature type="compositionally biased region" description="Low complexity" evidence="3">
    <location>
        <begin position="714"/>
        <end position="733"/>
    </location>
</feature>
<feature type="compositionally biased region" description="Low complexity" evidence="3">
    <location>
        <begin position="532"/>
        <end position="555"/>
    </location>
</feature>
<feature type="compositionally biased region" description="Basic and acidic residues" evidence="3">
    <location>
        <begin position="19"/>
        <end position="34"/>
    </location>
</feature>
<reference evidence="5" key="2">
    <citation type="submission" date="2023-04" db="EMBL/GenBank/DDBJ databases">
        <authorList>
            <person name="Bruccoleri R.E."/>
            <person name="Oakeley E.J."/>
            <person name="Faust A.-M."/>
            <person name="Dessus-Babus S."/>
            <person name="Altorfer M."/>
            <person name="Burckhardt D."/>
            <person name="Oertli M."/>
            <person name="Naumann U."/>
            <person name="Petersen F."/>
            <person name="Wong J."/>
        </authorList>
    </citation>
    <scope>NUCLEOTIDE SEQUENCE</scope>
    <source>
        <strain evidence="5">GSM-AAB239-AS_SAM_17_03QT</strain>
        <tissue evidence="5">Leaf</tissue>
    </source>
</reference>
<dbReference type="EMBL" id="JANAVB010010199">
    <property type="protein sequence ID" value="KAJ6838999.1"/>
    <property type="molecule type" value="Genomic_DNA"/>
</dbReference>
<organism evidence="5 6">
    <name type="scientific">Iris pallida</name>
    <name type="common">Sweet iris</name>
    <dbReference type="NCBI Taxonomy" id="29817"/>
    <lineage>
        <taxon>Eukaryota</taxon>
        <taxon>Viridiplantae</taxon>
        <taxon>Streptophyta</taxon>
        <taxon>Embryophyta</taxon>
        <taxon>Tracheophyta</taxon>
        <taxon>Spermatophyta</taxon>
        <taxon>Magnoliopsida</taxon>
        <taxon>Liliopsida</taxon>
        <taxon>Asparagales</taxon>
        <taxon>Iridaceae</taxon>
        <taxon>Iridoideae</taxon>
        <taxon>Irideae</taxon>
        <taxon>Iris</taxon>
    </lineage>
</organism>
<feature type="compositionally biased region" description="Polar residues" evidence="3">
    <location>
        <begin position="157"/>
        <end position="166"/>
    </location>
</feature>
<feature type="region of interest" description="Disordered" evidence="3">
    <location>
        <begin position="333"/>
        <end position="353"/>
    </location>
</feature>
<feature type="compositionally biased region" description="Basic residues" evidence="3">
    <location>
        <begin position="1"/>
        <end position="10"/>
    </location>
</feature>
<feature type="region of interest" description="Disordered" evidence="3">
    <location>
        <begin position="365"/>
        <end position="387"/>
    </location>
</feature>
<keyword evidence="1 2" id="KW-0103">Bromodomain</keyword>
<feature type="compositionally biased region" description="Acidic residues" evidence="3">
    <location>
        <begin position="125"/>
        <end position="140"/>
    </location>
</feature>
<gene>
    <name evidence="5" type="ORF">M6B38_316000</name>
</gene>
<evidence type="ECO:0000256" key="1">
    <source>
        <dbReference type="ARBA" id="ARBA00023117"/>
    </source>
</evidence>
<accession>A0AAX6HD79</accession>
<name>A0AAX6HD79_IRIPA</name>
<feature type="compositionally biased region" description="Basic and acidic residues" evidence="3">
    <location>
        <begin position="110"/>
        <end position="122"/>
    </location>
</feature>
<evidence type="ECO:0000313" key="5">
    <source>
        <dbReference type="EMBL" id="KAJ6838999.1"/>
    </source>
</evidence>
<feature type="compositionally biased region" description="Low complexity" evidence="3">
    <location>
        <begin position="54"/>
        <end position="67"/>
    </location>
</feature>
<feature type="compositionally biased region" description="Polar residues" evidence="3">
    <location>
        <begin position="664"/>
        <end position="692"/>
    </location>
</feature>
<comment type="caution">
    <text evidence="5">The sequence shown here is derived from an EMBL/GenBank/DDBJ whole genome shotgun (WGS) entry which is preliminary data.</text>
</comment>
<dbReference type="AlphaFoldDB" id="A0AAX6HD79"/>
<dbReference type="InterPro" id="IPR036427">
    <property type="entry name" value="Bromodomain-like_sf"/>
</dbReference>